<dbReference type="HOGENOM" id="CLU_648086_0_0_1"/>
<keyword evidence="3" id="KW-0808">Transferase</keyword>
<evidence type="ECO:0000256" key="2">
    <source>
        <dbReference type="ARBA" id="ARBA00022516"/>
    </source>
</evidence>
<evidence type="ECO:0000256" key="4">
    <source>
        <dbReference type="ARBA" id="ARBA00023098"/>
    </source>
</evidence>
<keyword evidence="4" id="KW-0443">Lipid metabolism</keyword>
<feature type="transmembrane region" description="Helical" evidence="6">
    <location>
        <begin position="409"/>
        <end position="427"/>
    </location>
</feature>
<dbReference type="PANTHER" id="PTHR10434:SF64">
    <property type="entry name" value="1-ACYL-SN-GLYCEROL-3-PHOSPHATE ACYLTRANSFERASE-RELATED"/>
    <property type="match status" value="1"/>
</dbReference>
<keyword evidence="6" id="KW-1133">Transmembrane helix</keyword>
<dbReference type="EMBL" id="FR824170">
    <property type="protein sequence ID" value="CCA21508.1"/>
    <property type="molecule type" value="Genomic_DNA"/>
</dbReference>
<evidence type="ECO:0000256" key="6">
    <source>
        <dbReference type="SAM" id="Phobius"/>
    </source>
</evidence>
<dbReference type="SMART" id="SM00563">
    <property type="entry name" value="PlsC"/>
    <property type="match status" value="1"/>
</dbReference>
<feature type="transmembrane region" description="Helical" evidence="6">
    <location>
        <begin position="379"/>
        <end position="402"/>
    </location>
</feature>
<reference evidence="8" key="2">
    <citation type="submission" date="2011-02" db="EMBL/GenBank/DDBJ databases">
        <authorList>
            <person name="MacLean D."/>
        </authorList>
    </citation>
    <scope>NUCLEOTIDE SEQUENCE</scope>
</reference>
<dbReference type="GO" id="GO:0003841">
    <property type="term" value="F:1-acylglycerol-3-phosphate O-acyltransferase activity"/>
    <property type="evidence" value="ECO:0007669"/>
    <property type="project" value="TreeGrafter"/>
</dbReference>
<protein>
    <submittedName>
        <fullName evidence="8">Uncharacterized protein AlNc14C125G6783</fullName>
    </submittedName>
</protein>
<organism evidence="8">
    <name type="scientific">Albugo laibachii Nc14</name>
    <dbReference type="NCBI Taxonomy" id="890382"/>
    <lineage>
        <taxon>Eukaryota</taxon>
        <taxon>Sar</taxon>
        <taxon>Stramenopiles</taxon>
        <taxon>Oomycota</taxon>
        <taxon>Peronosporomycetes</taxon>
        <taxon>Albuginales</taxon>
        <taxon>Albuginaceae</taxon>
        <taxon>Albugo</taxon>
    </lineage>
</organism>
<accession>F0WJQ7</accession>
<dbReference type="InterPro" id="IPR002123">
    <property type="entry name" value="Plipid/glycerol_acylTrfase"/>
</dbReference>
<dbReference type="CDD" id="cd07989">
    <property type="entry name" value="LPLAT_AGPAT-like"/>
    <property type="match status" value="1"/>
</dbReference>
<keyword evidence="6" id="KW-0472">Membrane</keyword>
<name>F0WJQ7_9STRA</name>
<feature type="domain" description="Phospholipid/glycerol acyltransferase" evidence="7">
    <location>
        <begin position="190"/>
        <end position="306"/>
    </location>
</feature>
<dbReference type="PANTHER" id="PTHR10434">
    <property type="entry name" value="1-ACYL-SN-GLYCEROL-3-PHOSPHATE ACYLTRANSFERASE"/>
    <property type="match status" value="1"/>
</dbReference>
<feature type="transmembrane region" description="Helical" evidence="6">
    <location>
        <begin position="120"/>
        <end position="141"/>
    </location>
</feature>
<keyword evidence="5" id="KW-0012">Acyltransferase</keyword>
<dbReference type="Pfam" id="PF01553">
    <property type="entry name" value="Acyltransferase"/>
    <property type="match status" value="1"/>
</dbReference>
<evidence type="ECO:0000259" key="7">
    <source>
        <dbReference type="SMART" id="SM00563"/>
    </source>
</evidence>
<sequence>MEDTQCIQSILSTIDFEKRIAELEHQIPKALTNLKSQQNTLSLSKRNQIKRVWYQKCEVLRIDLQVQIHLHQIETESNSTHITSLTKRLDRLHTGLQLDIVVPSGSIPERLYMLLRMITFLNVFVGWFAALFLLIPLRFVIPTLRKLGITKNYLPADIASWGMATMMYLSSGVTTSVEGKDVLKHLESPVICMFSHSSNLDGILVNKASPVAFKFAAKKSLFMVPFMGWVARWFLQFVAIDRSNRKSAVQSLRALARLVHVEGNSICMSPEGTRSMSGLLQDFKKGPFYLRDEIDKNVVPAIVFGAYELWPPGLLFALPGKTLVRFLPEFVSDKGKSRELNRLALRKIFLEASIQDVPDDIGTKATLDAIVANVLVTYLIWYVTIKFSVLSYAFVCGLCGAIDISFSTFIWFAILVGIALEVVMFLTC</sequence>
<keyword evidence="2" id="KW-0444">Lipid biosynthesis</keyword>
<dbReference type="AlphaFoldDB" id="F0WJQ7"/>
<reference evidence="8" key="1">
    <citation type="journal article" date="2011" name="PLoS Biol.">
        <title>Gene gain and loss during evolution of obligate parasitism in the white rust pathogen of Arabidopsis thaliana.</title>
        <authorList>
            <person name="Kemen E."/>
            <person name="Gardiner A."/>
            <person name="Schultz-Larsen T."/>
            <person name="Kemen A.C."/>
            <person name="Balmuth A.L."/>
            <person name="Robert-Seilaniantz A."/>
            <person name="Bailey K."/>
            <person name="Holub E."/>
            <person name="Studholme D.J."/>
            <person name="Maclean D."/>
            <person name="Jones J.D."/>
        </authorList>
    </citation>
    <scope>NUCLEOTIDE SEQUENCE</scope>
</reference>
<evidence type="ECO:0000256" key="3">
    <source>
        <dbReference type="ARBA" id="ARBA00022679"/>
    </source>
</evidence>
<evidence type="ECO:0000256" key="5">
    <source>
        <dbReference type="ARBA" id="ARBA00023315"/>
    </source>
</evidence>
<keyword evidence="6" id="KW-0812">Transmembrane</keyword>
<comment type="pathway">
    <text evidence="1">Lipid metabolism.</text>
</comment>
<dbReference type="SUPFAM" id="SSF69593">
    <property type="entry name" value="Glycerol-3-phosphate (1)-acyltransferase"/>
    <property type="match status" value="1"/>
</dbReference>
<evidence type="ECO:0000313" key="8">
    <source>
        <dbReference type="EMBL" id="CCA21508.1"/>
    </source>
</evidence>
<dbReference type="GO" id="GO:0006654">
    <property type="term" value="P:phosphatidic acid biosynthetic process"/>
    <property type="evidence" value="ECO:0007669"/>
    <property type="project" value="TreeGrafter"/>
</dbReference>
<gene>
    <name evidence="8" type="primary">AlNc14C125G6783</name>
    <name evidence="8" type="ORF">ALNC14_076510</name>
</gene>
<evidence type="ECO:0000256" key="1">
    <source>
        <dbReference type="ARBA" id="ARBA00005189"/>
    </source>
</evidence>
<proteinExistence type="predicted"/>